<dbReference type="GO" id="GO:0004641">
    <property type="term" value="F:phosphoribosylformylglycinamidine cyclo-ligase activity"/>
    <property type="evidence" value="ECO:0007669"/>
    <property type="project" value="UniProtKB-EC"/>
</dbReference>
<dbReference type="GO" id="GO:0046084">
    <property type="term" value="P:adenine biosynthetic process"/>
    <property type="evidence" value="ECO:0007669"/>
    <property type="project" value="TreeGrafter"/>
</dbReference>
<keyword evidence="4" id="KW-0436">Ligase</keyword>
<evidence type="ECO:0000256" key="4">
    <source>
        <dbReference type="ARBA" id="ARBA00022598"/>
    </source>
</evidence>
<dbReference type="GO" id="GO:0005829">
    <property type="term" value="C:cytosol"/>
    <property type="evidence" value="ECO:0007669"/>
    <property type="project" value="TreeGrafter"/>
</dbReference>
<organism evidence="12 13">
    <name type="scientific">Candidatus Kaiserbacteria bacterium CG10_big_fil_rev_8_21_14_0_10_49_17</name>
    <dbReference type="NCBI Taxonomy" id="1974609"/>
    <lineage>
        <taxon>Bacteria</taxon>
        <taxon>Candidatus Kaiseribacteriota</taxon>
    </lineage>
</organism>
<evidence type="ECO:0000256" key="1">
    <source>
        <dbReference type="ARBA" id="ARBA00004686"/>
    </source>
</evidence>
<dbReference type="AlphaFoldDB" id="A0A2M6WF01"/>
<evidence type="ECO:0000256" key="2">
    <source>
        <dbReference type="ARBA" id="ARBA00010280"/>
    </source>
</evidence>
<dbReference type="EMBL" id="PFBJ01000004">
    <property type="protein sequence ID" value="PIT91367.1"/>
    <property type="molecule type" value="Genomic_DNA"/>
</dbReference>
<dbReference type="SUPFAM" id="SSF56042">
    <property type="entry name" value="PurM C-terminal domain-like"/>
    <property type="match status" value="1"/>
</dbReference>
<evidence type="ECO:0000256" key="5">
    <source>
        <dbReference type="ARBA" id="ARBA00022741"/>
    </source>
</evidence>
<dbReference type="Proteomes" id="UP000228809">
    <property type="component" value="Unassembled WGS sequence"/>
</dbReference>
<gene>
    <name evidence="12" type="ORF">COU17_01065</name>
</gene>
<comment type="catalytic activity">
    <reaction evidence="9">
        <text>2-formamido-N(1)-(5-O-phospho-beta-D-ribosyl)acetamidine + ATP = 5-amino-1-(5-phospho-beta-D-ribosyl)imidazole + ADP + phosphate + H(+)</text>
        <dbReference type="Rhea" id="RHEA:23032"/>
        <dbReference type="ChEBI" id="CHEBI:15378"/>
        <dbReference type="ChEBI" id="CHEBI:30616"/>
        <dbReference type="ChEBI" id="CHEBI:43474"/>
        <dbReference type="ChEBI" id="CHEBI:137981"/>
        <dbReference type="ChEBI" id="CHEBI:147287"/>
        <dbReference type="ChEBI" id="CHEBI:456216"/>
        <dbReference type="EC" id="6.3.3.1"/>
    </reaction>
</comment>
<evidence type="ECO:0000313" key="13">
    <source>
        <dbReference type="Proteomes" id="UP000228809"/>
    </source>
</evidence>
<dbReference type="UniPathway" id="UPA00074">
    <property type="reaction ID" value="UER00129"/>
</dbReference>
<accession>A0A2M6WF01</accession>
<comment type="caution">
    <text evidence="12">The sequence shown here is derived from an EMBL/GenBank/DDBJ whole genome shotgun (WGS) entry which is preliminary data.</text>
</comment>
<reference evidence="13" key="1">
    <citation type="submission" date="2017-09" db="EMBL/GenBank/DDBJ databases">
        <title>Depth-based differentiation of microbial function through sediment-hosted aquifers and enrichment of novel symbionts in the deep terrestrial subsurface.</title>
        <authorList>
            <person name="Probst A.J."/>
            <person name="Ladd B."/>
            <person name="Jarett J.K."/>
            <person name="Geller-Mcgrath D.E."/>
            <person name="Sieber C.M.K."/>
            <person name="Emerson J.B."/>
            <person name="Anantharaman K."/>
            <person name="Thomas B.C."/>
            <person name="Malmstrom R."/>
            <person name="Stieglmeier M."/>
            <person name="Klingl A."/>
            <person name="Woyke T."/>
            <person name="Ryan C.M."/>
            <person name="Banfield J.F."/>
        </authorList>
    </citation>
    <scope>NUCLEOTIDE SEQUENCE [LARGE SCALE GENOMIC DNA]</scope>
</reference>
<dbReference type="EC" id="6.3.3.1" evidence="3"/>
<name>A0A2M6WF01_9BACT</name>
<dbReference type="PANTHER" id="PTHR10520:SF12">
    <property type="entry name" value="TRIFUNCTIONAL PURINE BIOSYNTHETIC PROTEIN ADENOSINE-3"/>
    <property type="match status" value="1"/>
</dbReference>
<dbReference type="Pfam" id="PF02769">
    <property type="entry name" value="AIRS_C"/>
    <property type="match status" value="1"/>
</dbReference>
<evidence type="ECO:0000256" key="6">
    <source>
        <dbReference type="ARBA" id="ARBA00022840"/>
    </source>
</evidence>
<comment type="pathway">
    <text evidence="1">Purine metabolism; IMP biosynthesis via de novo pathway; 5-amino-1-(5-phospho-D-ribosyl)imidazole from N(2)-formyl-N(1)-(5-phospho-D-ribosyl)glycinamide: step 2/2.</text>
</comment>
<feature type="compositionally biased region" description="Basic and acidic residues" evidence="10">
    <location>
        <begin position="11"/>
        <end position="23"/>
    </location>
</feature>
<dbReference type="InterPro" id="IPR036676">
    <property type="entry name" value="PurM-like_C_sf"/>
</dbReference>
<feature type="domain" description="PurM-like C-terminal" evidence="11">
    <location>
        <begin position="23"/>
        <end position="161"/>
    </location>
</feature>
<evidence type="ECO:0000256" key="8">
    <source>
        <dbReference type="ARBA" id="ARBA00032931"/>
    </source>
</evidence>
<evidence type="ECO:0000256" key="3">
    <source>
        <dbReference type="ARBA" id="ARBA00013047"/>
    </source>
</evidence>
<evidence type="ECO:0000313" key="12">
    <source>
        <dbReference type="EMBL" id="PIT91367.1"/>
    </source>
</evidence>
<dbReference type="GO" id="GO:0006189">
    <property type="term" value="P:'de novo' IMP biosynthetic process"/>
    <property type="evidence" value="ECO:0007669"/>
    <property type="project" value="UniProtKB-UniPathway"/>
</dbReference>
<sequence length="210" mass="23462">MSHSTALSGEFQREGKGSPKEYDSVYGIPSSGLHSNGYSLVNTVFGLEGKREEIKQKLSTYYEELGCTLQEELLRPTRIYVKTVQDLRARYRVHALVHITGGGFVDNPPRVMPDGFAMQINLDSWGIPQIFYLIKKLGKVRGNEMLRTFNLGIGMLVVSPDCIEGEGIVKVGKVVDCKRANHSSSATLFTGGQKFMTYPWGADWNHLWEA</sequence>
<proteinExistence type="inferred from homology"/>
<evidence type="ECO:0000256" key="9">
    <source>
        <dbReference type="ARBA" id="ARBA00049057"/>
    </source>
</evidence>
<dbReference type="GO" id="GO:0004637">
    <property type="term" value="F:phosphoribosylamine-glycine ligase activity"/>
    <property type="evidence" value="ECO:0007669"/>
    <property type="project" value="TreeGrafter"/>
</dbReference>
<dbReference type="Gene3D" id="3.90.650.10">
    <property type="entry name" value="PurM-like C-terminal domain"/>
    <property type="match status" value="1"/>
</dbReference>
<evidence type="ECO:0000256" key="10">
    <source>
        <dbReference type="SAM" id="MobiDB-lite"/>
    </source>
</evidence>
<keyword evidence="5" id="KW-0547">Nucleotide-binding</keyword>
<dbReference type="InterPro" id="IPR004733">
    <property type="entry name" value="PurM_cligase"/>
</dbReference>
<comment type="similarity">
    <text evidence="2">Belongs to the AIR synthase family.</text>
</comment>
<dbReference type="InterPro" id="IPR010918">
    <property type="entry name" value="PurM-like_C_dom"/>
</dbReference>
<protein>
    <recommendedName>
        <fullName evidence="3">phosphoribosylformylglycinamidine cyclo-ligase</fullName>
        <ecNumber evidence="3">6.3.3.1</ecNumber>
    </recommendedName>
    <alternativeName>
        <fullName evidence="8">AIR synthase</fullName>
    </alternativeName>
    <alternativeName>
        <fullName evidence="7">Phosphoribosyl-aminoimidazole synthetase</fullName>
    </alternativeName>
</protein>
<keyword evidence="6" id="KW-0067">ATP-binding</keyword>
<evidence type="ECO:0000256" key="7">
    <source>
        <dbReference type="ARBA" id="ARBA00031908"/>
    </source>
</evidence>
<evidence type="ECO:0000259" key="11">
    <source>
        <dbReference type="Pfam" id="PF02769"/>
    </source>
</evidence>
<dbReference type="PANTHER" id="PTHR10520">
    <property type="entry name" value="TRIFUNCTIONAL PURINE BIOSYNTHETIC PROTEIN ADENOSINE-3-RELATED"/>
    <property type="match status" value="1"/>
</dbReference>
<feature type="region of interest" description="Disordered" evidence="10">
    <location>
        <begin position="1"/>
        <end position="23"/>
    </location>
</feature>
<dbReference type="GO" id="GO:0005524">
    <property type="term" value="F:ATP binding"/>
    <property type="evidence" value="ECO:0007669"/>
    <property type="project" value="UniProtKB-KW"/>
</dbReference>